<name>A0A939FH36_9ACTN</name>
<protein>
    <submittedName>
        <fullName evidence="1">DUF2877 domain-containing protein</fullName>
    </submittedName>
</protein>
<dbReference type="RefSeq" id="WP_206969128.1">
    <property type="nucleotide sequence ID" value="NZ_BAAAJJ010000010.1"/>
</dbReference>
<proteinExistence type="predicted"/>
<dbReference type="AlphaFoldDB" id="A0A939FH36"/>
<dbReference type="EMBL" id="JAFLRJ010000573">
    <property type="protein sequence ID" value="MBO0517302.1"/>
    <property type="molecule type" value="Genomic_DNA"/>
</dbReference>
<evidence type="ECO:0000313" key="1">
    <source>
        <dbReference type="EMBL" id="MBO0517302.1"/>
    </source>
</evidence>
<dbReference type="InterPro" id="IPR021530">
    <property type="entry name" value="AllH-like"/>
</dbReference>
<gene>
    <name evidence="1" type="ORF">J0695_36915</name>
</gene>
<organism evidence="1 2">
    <name type="scientific">Streptomyces beijiangensis</name>
    <dbReference type="NCBI Taxonomy" id="163361"/>
    <lineage>
        <taxon>Bacteria</taxon>
        <taxon>Bacillati</taxon>
        <taxon>Actinomycetota</taxon>
        <taxon>Actinomycetes</taxon>
        <taxon>Kitasatosporales</taxon>
        <taxon>Streptomycetaceae</taxon>
        <taxon>Streptomyces</taxon>
    </lineage>
</organism>
<dbReference type="Proteomes" id="UP000664167">
    <property type="component" value="Unassembled WGS sequence"/>
</dbReference>
<comment type="caution">
    <text evidence="1">The sequence shown here is derived from an EMBL/GenBank/DDBJ whole genome shotgun (WGS) entry which is preliminary data.</text>
</comment>
<evidence type="ECO:0000313" key="2">
    <source>
        <dbReference type="Proteomes" id="UP000664167"/>
    </source>
</evidence>
<accession>A0A939FH36</accession>
<reference evidence="1" key="1">
    <citation type="submission" date="2021-03" db="EMBL/GenBank/DDBJ databases">
        <title>Streptomyces poriferae sp. nov., a novel marine sponge-derived Actinobacteria species with anti-MRSA activity.</title>
        <authorList>
            <person name="Sandoval-Powers M."/>
            <person name="Kralova S."/>
            <person name="Nguyen G.-S."/>
            <person name="Fawwal D."/>
            <person name="Degnes K."/>
            <person name="Klinkenberg G."/>
            <person name="Sletta H."/>
            <person name="Wentzel A."/>
            <person name="Liles M.R."/>
        </authorList>
    </citation>
    <scope>NUCLEOTIDE SEQUENCE</scope>
    <source>
        <strain evidence="1">DSM 41794</strain>
    </source>
</reference>
<dbReference type="Pfam" id="PF11392">
    <property type="entry name" value="AllH"/>
    <property type="match status" value="1"/>
</dbReference>
<keyword evidence="2" id="KW-1185">Reference proteome</keyword>
<sequence>MTTAAVSTSVAPLLAGPPRTGRVVAVTRHALYAATGEAALPAIAVVTRDAVAVPCALVLAQAAGTGPLGGVRAGTAVRFGAGHLSAGTLRVTAGGSWAPPRVQGLLPRGVHTEWFRQLVDTTALPLATEVAPLADEFGRALRAGDPPRLWAAALALLGAGPGLTPSGDDVLCGVLLARHALGRPVPEALMDAVALAEERTPLVSAALVLHAARGECVPQAAALLRALAAGHDAAPALRGLLAVGHHSGSDLARGLALGLAAP</sequence>